<name>A0A0N4WFD9_HAEPC</name>
<reference evidence="3" key="1">
    <citation type="submission" date="2017-02" db="UniProtKB">
        <authorList>
            <consortium name="WormBaseParasite"/>
        </authorList>
    </citation>
    <scope>IDENTIFICATION</scope>
</reference>
<dbReference type="Proteomes" id="UP000268014">
    <property type="component" value="Unassembled WGS sequence"/>
</dbReference>
<accession>A0A0N4WFD9</accession>
<proteinExistence type="predicted"/>
<dbReference type="AlphaFoldDB" id="A0A0N4WFD9"/>
<evidence type="ECO:0000313" key="2">
    <source>
        <dbReference type="Proteomes" id="UP000268014"/>
    </source>
</evidence>
<evidence type="ECO:0000313" key="3">
    <source>
        <dbReference type="WBParaSite" id="HPLM_0000942501-mRNA-1"/>
    </source>
</evidence>
<keyword evidence="2" id="KW-1185">Reference proteome</keyword>
<reference evidence="1 2" key="2">
    <citation type="submission" date="2018-11" db="EMBL/GenBank/DDBJ databases">
        <authorList>
            <consortium name="Pathogen Informatics"/>
        </authorList>
    </citation>
    <scope>NUCLEOTIDE SEQUENCE [LARGE SCALE GENOMIC DNA]</scope>
    <source>
        <strain evidence="1 2">MHpl1</strain>
    </source>
</reference>
<evidence type="ECO:0000313" key="1">
    <source>
        <dbReference type="EMBL" id="VDO37438.1"/>
    </source>
</evidence>
<gene>
    <name evidence="1" type="ORF">HPLM_LOCUS9417</name>
</gene>
<organism evidence="3">
    <name type="scientific">Haemonchus placei</name>
    <name type="common">Barber's pole worm</name>
    <dbReference type="NCBI Taxonomy" id="6290"/>
    <lineage>
        <taxon>Eukaryota</taxon>
        <taxon>Metazoa</taxon>
        <taxon>Ecdysozoa</taxon>
        <taxon>Nematoda</taxon>
        <taxon>Chromadorea</taxon>
        <taxon>Rhabditida</taxon>
        <taxon>Rhabditina</taxon>
        <taxon>Rhabditomorpha</taxon>
        <taxon>Strongyloidea</taxon>
        <taxon>Trichostrongylidae</taxon>
        <taxon>Haemonchus</taxon>
    </lineage>
</organism>
<protein>
    <submittedName>
        <fullName evidence="3">VOC domain-containing protein</fullName>
    </submittedName>
</protein>
<sequence>MFDEAVVFFTDVADNGISLLTRKGSEVVQRGRDDGPIPLELWNNNDVSQAKSLIEDDVVHFIMELSPAVLLSASGFNLGAKITDDDLEESVVFPVEPLRAFVRIDVHDQVTTIDEDTCAALLSHVPRSSSSGLKCSVQRAIPSVSASSMTS</sequence>
<dbReference type="WBParaSite" id="HPLM_0000942501-mRNA-1">
    <property type="protein sequence ID" value="HPLM_0000942501-mRNA-1"/>
    <property type="gene ID" value="HPLM_0000942501"/>
</dbReference>
<dbReference type="EMBL" id="UZAF01017058">
    <property type="protein sequence ID" value="VDO37438.1"/>
    <property type="molecule type" value="Genomic_DNA"/>
</dbReference>